<dbReference type="GO" id="GO:0016788">
    <property type="term" value="F:hydrolase activity, acting on ester bonds"/>
    <property type="evidence" value="ECO:0007669"/>
    <property type="project" value="InterPro"/>
</dbReference>
<dbReference type="EMBL" id="JAPEUY010000013">
    <property type="protein sequence ID" value="KAJ4366904.1"/>
    <property type="molecule type" value="Genomic_DNA"/>
</dbReference>
<organism evidence="1 2">
    <name type="scientific">Neocucurbitaria cava</name>
    <dbReference type="NCBI Taxonomy" id="798079"/>
    <lineage>
        <taxon>Eukaryota</taxon>
        <taxon>Fungi</taxon>
        <taxon>Dikarya</taxon>
        <taxon>Ascomycota</taxon>
        <taxon>Pezizomycotina</taxon>
        <taxon>Dothideomycetes</taxon>
        <taxon>Pleosporomycetidae</taxon>
        <taxon>Pleosporales</taxon>
        <taxon>Pleosporineae</taxon>
        <taxon>Cucurbitariaceae</taxon>
        <taxon>Neocucurbitaria</taxon>
    </lineage>
</organism>
<name>A0A9W9CK01_9PLEO</name>
<comment type="caution">
    <text evidence="1">The sequence shown here is derived from an EMBL/GenBank/DDBJ whole genome shotgun (WGS) entry which is preliminary data.</text>
</comment>
<accession>A0A9W9CK01</accession>
<dbReference type="Proteomes" id="UP001140560">
    <property type="component" value="Unassembled WGS sequence"/>
</dbReference>
<dbReference type="GO" id="GO:0006629">
    <property type="term" value="P:lipid metabolic process"/>
    <property type="evidence" value="ECO:0007669"/>
    <property type="project" value="TreeGrafter"/>
</dbReference>
<dbReference type="CDD" id="cd01823">
    <property type="entry name" value="SEST_like"/>
    <property type="match status" value="1"/>
</dbReference>
<evidence type="ECO:0000313" key="1">
    <source>
        <dbReference type="EMBL" id="KAJ4366904.1"/>
    </source>
</evidence>
<proteinExistence type="predicted"/>
<protein>
    <recommendedName>
        <fullName evidence="3">SGNH hydrolase-type esterase domain-containing protein</fullName>
    </recommendedName>
</protein>
<dbReference type="OrthoDB" id="21678at2759"/>
<dbReference type="PANTHER" id="PTHR37981:SF1">
    <property type="entry name" value="SGNH HYDROLASE-TYPE ESTERASE DOMAIN-CONTAINING PROTEIN"/>
    <property type="match status" value="1"/>
</dbReference>
<evidence type="ECO:0000313" key="2">
    <source>
        <dbReference type="Proteomes" id="UP001140560"/>
    </source>
</evidence>
<keyword evidence="2" id="KW-1185">Reference proteome</keyword>
<dbReference type="SUPFAM" id="SSF52266">
    <property type="entry name" value="SGNH hydrolase"/>
    <property type="match status" value="1"/>
</dbReference>
<dbReference type="InterPro" id="IPR037460">
    <property type="entry name" value="SEST-like"/>
</dbReference>
<dbReference type="Gene3D" id="3.40.50.1110">
    <property type="entry name" value="SGNH hydrolase"/>
    <property type="match status" value="1"/>
</dbReference>
<sequence length="312" mass="34955">MTCSGATSTDVLEQQIPALGKELDLLTISAAGNDVGLSPMLNSCVYQFYMSTENACNKSIAEAQAKIADEAQLYKNVTLLIEAAKPKMNQHHGVIYYTGYAGFFGTDDDLCDNVTWAVWRSLEHTKQYLTLSMRTELNSLVRSVNTILRKAVTASGPSVRFIDYDSRIEAMRGRYCESGVREPDPNRNGLAFYEWNTVDAGENKTELQNCTGGDVPKGSFQGDIGEKINRTLEEHPEWQFDPDKGFVNSTAEGEERQKGVIEDTIRWLLPDSYKRVFHLRPEGHNVVARMIIEDIEKYGPGGVVDMMEMEEL</sequence>
<dbReference type="PANTHER" id="PTHR37981">
    <property type="entry name" value="LIPASE 2"/>
    <property type="match status" value="1"/>
</dbReference>
<evidence type="ECO:0008006" key="3">
    <source>
        <dbReference type="Google" id="ProtNLM"/>
    </source>
</evidence>
<reference evidence="1" key="1">
    <citation type="submission" date="2022-10" db="EMBL/GenBank/DDBJ databases">
        <title>Tapping the CABI collections for fungal endophytes: first genome assemblies for Collariella, Neodidymelliopsis, Ascochyta clinopodiicola, Didymella pomorum, Didymosphaeria variabile, Neocosmospora piperis and Neocucurbitaria cava.</title>
        <authorList>
            <person name="Hill R."/>
        </authorList>
    </citation>
    <scope>NUCLEOTIDE SEQUENCE</scope>
    <source>
        <strain evidence="1">IMI 356814</strain>
    </source>
</reference>
<dbReference type="InterPro" id="IPR036514">
    <property type="entry name" value="SGNH_hydro_sf"/>
</dbReference>
<gene>
    <name evidence="1" type="ORF">N0V83_007433</name>
</gene>
<dbReference type="AlphaFoldDB" id="A0A9W9CK01"/>